<evidence type="ECO:0000313" key="7">
    <source>
        <dbReference type="EMBL" id="AZJ37599.1"/>
    </source>
</evidence>
<evidence type="ECO:0000256" key="4">
    <source>
        <dbReference type="ARBA" id="ARBA00022561"/>
    </source>
</evidence>
<keyword evidence="5" id="KW-0946">Virion</keyword>
<proteinExistence type="inferred from homology"/>
<dbReference type="InterPro" id="IPR001742">
    <property type="entry name" value="Capsid_VP2_Orbivir"/>
</dbReference>
<evidence type="ECO:0000256" key="1">
    <source>
        <dbReference type="ARBA" id="ARBA00004328"/>
    </source>
</evidence>
<keyword evidence="4" id="KW-0167">Capsid protein</keyword>
<keyword evidence="6" id="KW-1153">Inner capsid protein</keyword>
<dbReference type="GO" id="GO:0039625">
    <property type="term" value="C:viral inner capsid"/>
    <property type="evidence" value="ECO:0007669"/>
    <property type="project" value="UniProtKB-KW"/>
</dbReference>
<reference evidence="7" key="1">
    <citation type="journal article" date="2019" name="J. Gen. Virol.">
        <title>Skunk River virus, a novel orbivirus isolated from Aedes trivittatus in the United States.</title>
        <authorList>
            <person name="Tangudu C.S."/>
            <person name="Charles J."/>
            <person name="Hurt S.L."/>
            <person name="Dunphy B.M."/>
            <person name="Smith R.C."/>
            <person name="Bartholomay L.C."/>
            <person name="Blitvich B.J."/>
        </authorList>
    </citation>
    <scope>NUCLEOTIDE SEQUENCE</scope>
    <source>
        <strain evidence="7">SkRV-IA07</strain>
    </source>
</reference>
<accession>A0A3S8RBS8</accession>
<name>A0A3S8RBS8_9REOV</name>
<evidence type="ECO:0000256" key="6">
    <source>
        <dbReference type="ARBA" id="ARBA00022996"/>
    </source>
</evidence>
<dbReference type="EMBL" id="MK100571">
    <property type="protein sequence ID" value="AZJ37599.1"/>
    <property type="molecule type" value="Genomic_RNA"/>
</dbReference>
<protein>
    <recommendedName>
        <fullName evidence="3">Outer capsid protein VP2</fullName>
    </recommendedName>
</protein>
<evidence type="ECO:0000256" key="2">
    <source>
        <dbReference type="ARBA" id="ARBA00008722"/>
    </source>
</evidence>
<evidence type="ECO:0000256" key="5">
    <source>
        <dbReference type="ARBA" id="ARBA00022844"/>
    </source>
</evidence>
<comment type="similarity">
    <text evidence="2">Belongs to the orbivirus VP2 family.</text>
</comment>
<comment type="subcellular location">
    <subcellularLocation>
        <location evidence="1">Virion</location>
    </subcellularLocation>
</comment>
<dbReference type="GO" id="GO:0005198">
    <property type="term" value="F:structural molecule activity"/>
    <property type="evidence" value="ECO:0007669"/>
    <property type="project" value="InterPro"/>
</dbReference>
<dbReference type="Pfam" id="PF00898">
    <property type="entry name" value="Orbi_VP2"/>
    <property type="match status" value="1"/>
</dbReference>
<sequence>MSELNVIATCRTGVGHTLLKICEYDVITVNVGEEWQRARNKLMRNGVQFSPVDTTRSRREDTTITGVAEHGATVLLLSALTAEPPSTNSNKMMCFGRLIDSTIGVLESGCPDNGDSVYEASLEGRQQTIRTSLDTGRGYKVSCEFGDVRLPLRDVQTAYLTRVGICGNGDYHEEKMLRWMLEQEMLGVLSYAEFKVRGAEGPDTWYDLTHLLIHHAVIPEGTLLSSKLVYNELEDMREVTTENMIAEEFTVNNFLMGAETLFLTKDAMQYVFLYDIFKDEKYRSAIGELSEHWLKVSEYVKHGRWREIEMKYGKYISCQCVPMRFVQLNHYRMAEVLLYTIMRIYDGNDLCEGVCLKAKWDGLDVFDFPRDVVEDIFSCASYAELYIILDAYVHGRKLSQKHREQLVKDLRRLRCEGMKLEAFVERHLIHDGVGKDAFKDLCGPYKKLSAADVDRSCRFYNHILFFTFLLTGTHYVSRPEGSLEESLPINFYSFDIHDKFAKIDTINIPKVFDFSKTKPLSIMMQGLKKRSRDSTFCDCSDRFFSIVEDETWEEKWTVYKQQEVDKMSAQRVKQGERYEIAITKRRTELREEYESAQEHRRKMKFLVDLRECYKTELSHGVYMVPKFASMMQRLDVLATYVACRCTGYNDVLSVVRSVYTPKKSIIIVVISGDSVSDSVQKRVARERFPTMINKSHCSLYIQLGKQKKRDQRTDEVVVRSSLQGSGILKVRPYNFLEVEGHLVSLRLPNVTFGTEFFYTKLSAV</sequence>
<evidence type="ECO:0000256" key="3">
    <source>
        <dbReference type="ARBA" id="ARBA00015347"/>
    </source>
</evidence>
<organism evidence="7">
    <name type="scientific">Skunk River virus</name>
    <dbReference type="NCBI Taxonomy" id="2488682"/>
    <lineage>
        <taxon>Viruses</taxon>
        <taxon>Riboviria</taxon>
        <taxon>Orthornavirae</taxon>
        <taxon>Duplornaviricota</taxon>
        <taxon>Resentoviricetes</taxon>
        <taxon>Reovirales</taxon>
        <taxon>Sedoreoviridae</taxon>
        <taxon>Orbivirus</taxon>
    </lineage>
</organism>